<evidence type="ECO:0000313" key="1">
    <source>
        <dbReference type="EMBL" id="SYV90200.1"/>
    </source>
</evidence>
<feature type="non-terminal residue" evidence="1">
    <location>
        <position position="127"/>
    </location>
</feature>
<dbReference type="EMBL" id="LS991949">
    <property type="protein sequence ID" value="SYV90200.1"/>
    <property type="molecule type" value="Genomic_DNA"/>
</dbReference>
<sequence length="127" mass="14828">MSKVPDEVLRIFQTISSDFKIDYSNLLRTGDLPFHKIKDSKLRSSALTLINLATLIKKRPSVFKTLLLSDIKNFKLDIEEVSEVIPHFKRTNNQELDQYITLLTLEKTINYLKTKVTKINKNNPSYW</sequence>
<protein>
    <submittedName>
        <fullName evidence="1">Uncharacterized protein</fullName>
    </submittedName>
</protein>
<dbReference type="Proteomes" id="UP000259864">
    <property type="component" value="Chromosome 1"/>
</dbReference>
<gene>
    <name evidence="1" type="ORF">NCTC10135_00718</name>
</gene>
<evidence type="ECO:0000313" key="2">
    <source>
        <dbReference type="Proteomes" id="UP000259864"/>
    </source>
</evidence>
<dbReference type="KEGG" id="mala:NCTC10135_00718"/>
<organism evidence="1 2">
    <name type="scientific">Metamycoplasma alkalescens</name>
    <dbReference type="NCBI Taxonomy" id="45363"/>
    <lineage>
        <taxon>Bacteria</taxon>
        <taxon>Bacillati</taxon>
        <taxon>Mycoplasmatota</taxon>
        <taxon>Mycoplasmoidales</taxon>
        <taxon>Metamycoplasmataceae</taxon>
        <taxon>Metamycoplasma</taxon>
    </lineage>
</organism>
<proteinExistence type="predicted"/>
<accession>A0A3B0P1F2</accession>
<dbReference type="AlphaFoldDB" id="A0A3B0P1F2"/>
<name>A0A3B0P1F2_9BACT</name>
<reference evidence="2" key="1">
    <citation type="submission" date="2018-06" db="EMBL/GenBank/DDBJ databases">
        <authorList>
            <consortium name="Pathogen Informatics"/>
        </authorList>
    </citation>
    <scope>NUCLEOTIDE SEQUENCE [LARGE SCALE GENOMIC DNA]</scope>
    <source>
        <strain evidence="2">NCTC10135</strain>
    </source>
</reference>